<reference evidence="1 2" key="1">
    <citation type="journal article" date="2015" name="BMC Genomics">
        <title>Insights from the genome of Ophiocordyceps polyrhachis-furcata to pathogenicity and host specificity in insect fungi.</title>
        <authorList>
            <person name="Wichadakul D."/>
            <person name="Kobmoo N."/>
            <person name="Ingsriswang S."/>
            <person name="Tangphatsornruang S."/>
            <person name="Chantasingh D."/>
            <person name="Luangsa-ard J.J."/>
            <person name="Eurwilaichitr L."/>
        </authorList>
    </citation>
    <scope>NUCLEOTIDE SEQUENCE [LARGE SCALE GENOMIC DNA]</scope>
    <source>
        <strain evidence="1 2">BCC 54312</strain>
    </source>
</reference>
<dbReference type="Proteomes" id="UP000253664">
    <property type="component" value="Unassembled WGS sequence"/>
</dbReference>
<comment type="caution">
    <text evidence="1">The sequence shown here is derived from an EMBL/GenBank/DDBJ whole genome shotgun (WGS) entry which is preliminary data.</text>
</comment>
<dbReference type="AlphaFoldDB" id="A0A367LIA4"/>
<protein>
    <submittedName>
        <fullName evidence="1">Uncharacterized protein</fullName>
    </submittedName>
</protein>
<keyword evidence="2" id="KW-1185">Reference proteome</keyword>
<gene>
    <name evidence="1" type="ORF">L249_5964</name>
</gene>
<evidence type="ECO:0000313" key="2">
    <source>
        <dbReference type="Proteomes" id="UP000253664"/>
    </source>
</evidence>
<accession>A0A367LIA4</accession>
<sequence>MAPSAAPLDRAPGNTVGWGYSGYSARSTRYSDRYSDRRAHPINLGTRQPLQRSARCTYSGHSARSVVTAVITVIVTAIDALY</sequence>
<evidence type="ECO:0000313" key="1">
    <source>
        <dbReference type="EMBL" id="RCI14158.1"/>
    </source>
</evidence>
<proteinExistence type="predicted"/>
<dbReference type="EMBL" id="LKCN02000004">
    <property type="protein sequence ID" value="RCI14158.1"/>
    <property type="molecule type" value="Genomic_DNA"/>
</dbReference>
<name>A0A367LIA4_9HYPO</name>
<organism evidence="1 2">
    <name type="scientific">Ophiocordyceps polyrhachis-furcata BCC 54312</name>
    <dbReference type="NCBI Taxonomy" id="1330021"/>
    <lineage>
        <taxon>Eukaryota</taxon>
        <taxon>Fungi</taxon>
        <taxon>Dikarya</taxon>
        <taxon>Ascomycota</taxon>
        <taxon>Pezizomycotina</taxon>
        <taxon>Sordariomycetes</taxon>
        <taxon>Hypocreomycetidae</taxon>
        <taxon>Hypocreales</taxon>
        <taxon>Ophiocordycipitaceae</taxon>
        <taxon>Ophiocordyceps</taxon>
    </lineage>
</organism>